<name>A0A951PA05_9CYAN</name>
<proteinExistence type="predicted"/>
<dbReference type="Proteomes" id="UP000707356">
    <property type="component" value="Unassembled WGS sequence"/>
</dbReference>
<dbReference type="Pfam" id="PF05685">
    <property type="entry name" value="Uma2"/>
    <property type="match status" value="1"/>
</dbReference>
<gene>
    <name evidence="2" type="ORF">KME07_05230</name>
</gene>
<dbReference type="GO" id="GO:0004519">
    <property type="term" value="F:endonuclease activity"/>
    <property type="evidence" value="ECO:0007669"/>
    <property type="project" value="UniProtKB-KW"/>
</dbReference>
<dbReference type="InterPro" id="IPR008538">
    <property type="entry name" value="Uma2"/>
</dbReference>
<dbReference type="Gene3D" id="3.90.1570.10">
    <property type="entry name" value="tt1808, chain A"/>
    <property type="match status" value="1"/>
</dbReference>
<sequence length="195" mass="21603">MTLTATKMTFEEFLNYDDGTESLYELENGKLIAMPSESEINRRIAMFLVATFLKLGIPSTRLTLKTELAVSGARLSVRVPDLVVLSEELAGVLAGASRSIVLLEMPPPLLVVEVVSPNQEKRDYRYKRSEYAARGILEYWIVDPLQQRVTLLEWVEGLYEEQVYSGDQVVVSPVLAAAALAQQVELTAAVILRGG</sequence>
<organism evidence="2 3">
    <name type="scientific">Pegethrix bostrychoides GSE-TBD4-15B</name>
    <dbReference type="NCBI Taxonomy" id="2839662"/>
    <lineage>
        <taxon>Bacteria</taxon>
        <taxon>Bacillati</taxon>
        <taxon>Cyanobacteriota</taxon>
        <taxon>Cyanophyceae</taxon>
        <taxon>Oculatellales</taxon>
        <taxon>Oculatellaceae</taxon>
        <taxon>Pegethrix</taxon>
    </lineage>
</organism>
<keyword evidence="2" id="KW-0540">Nuclease</keyword>
<keyword evidence="2" id="KW-0378">Hydrolase</keyword>
<dbReference type="SUPFAM" id="SSF52980">
    <property type="entry name" value="Restriction endonuclease-like"/>
    <property type="match status" value="1"/>
</dbReference>
<dbReference type="EMBL" id="JAHHHV010000022">
    <property type="protein sequence ID" value="MBW4464829.1"/>
    <property type="molecule type" value="Genomic_DNA"/>
</dbReference>
<feature type="domain" description="Putative restriction endonuclease" evidence="1">
    <location>
        <begin position="10"/>
        <end position="178"/>
    </location>
</feature>
<dbReference type="InterPro" id="IPR011335">
    <property type="entry name" value="Restrct_endonuc-II-like"/>
</dbReference>
<protein>
    <submittedName>
        <fullName evidence="2">Uma2 family endonuclease</fullName>
    </submittedName>
</protein>
<keyword evidence="2" id="KW-0255">Endonuclease</keyword>
<reference evidence="2" key="2">
    <citation type="journal article" date="2022" name="Microbiol. Resour. Announc.">
        <title>Metagenome Sequencing to Explore Phylogenomics of Terrestrial Cyanobacteria.</title>
        <authorList>
            <person name="Ward R.D."/>
            <person name="Stajich J.E."/>
            <person name="Johansen J.R."/>
            <person name="Huntemann M."/>
            <person name="Clum A."/>
            <person name="Foster B."/>
            <person name="Foster B."/>
            <person name="Roux S."/>
            <person name="Palaniappan K."/>
            <person name="Varghese N."/>
            <person name="Mukherjee S."/>
            <person name="Reddy T.B.K."/>
            <person name="Daum C."/>
            <person name="Copeland A."/>
            <person name="Chen I.A."/>
            <person name="Ivanova N.N."/>
            <person name="Kyrpides N.C."/>
            <person name="Shapiro N."/>
            <person name="Eloe-Fadrosh E.A."/>
            <person name="Pietrasiak N."/>
        </authorList>
    </citation>
    <scope>NUCLEOTIDE SEQUENCE</scope>
    <source>
        <strain evidence="2">GSE-TBD4-15B</strain>
    </source>
</reference>
<accession>A0A951PA05</accession>
<dbReference type="AlphaFoldDB" id="A0A951PA05"/>
<evidence type="ECO:0000313" key="3">
    <source>
        <dbReference type="Proteomes" id="UP000707356"/>
    </source>
</evidence>
<dbReference type="InterPro" id="IPR012296">
    <property type="entry name" value="Nuclease_put_TT1808"/>
</dbReference>
<comment type="caution">
    <text evidence="2">The sequence shown here is derived from an EMBL/GenBank/DDBJ whole genome shotgun (WGS) entry which is preliminary data.</text>
</comment>
<dbReference type="CDD" id="cd06260">
    <property type="entry name" value="DUF820-like"/>
    <property type="match status" value="1"/>
</dbReference>
<dbReference type="PANTHER" id="PTHR34107:SF2">
    <property type="entry name" value="SLL0888 PROTEIN"/>
    <property type="match status" value="1"/>
</dbReference>
<reference evidence="2" key="1">
    <citation type="submission" date="2021-05" db="EMBL/GenBank/DDBJ databases">
        <authorList>
            <person name="Pietrasiak N."/>
            <person name="Ward R."/>
            <person name="Stajich J.E."/>
            <person name="Kurbessoian T."/>
        </authorList>
    </citation>
    <scope>NUCLEOTIDE SEQUENCE</scope>
    <source>
        <strain evidence="2">GSE-TBD4-15B</strain>
    </source>
</reference>
<dbReference type="PANTHER" id="PTHR34107">
    <property type="entry name" value="SLL0198 PROTEIN-RELATED"/>
    <property type="match status" value="1"/>
</dbReference>
<evidence type="ECO:0000259" key="1">
    <source>
        <dbReference type="Pfam" id="PF05685"/>
    </source>
</evidence>
<evidence type="ECO:0000313" key="2">
    <source>
        <dbReference type="EMBL" id="MBW4464829.1"/>
    </source>
</evidence>